<dbReference type="Proteomes" id="UP000597877">
    <property type="component" value="Unassembled WGS sequence"/>
</dbReference>
<comment type="caution">
    <text evidence="1">The sequence shown here is derived from an EMBL/GenBank/DDBJ whole genome shotgun (WGS) entry which is preliminary data.</text>
</comment>
<organism evidence="1 2">
    <name type="scientific">Eubacterium segne</name>
    <dbReference type="NCBI Taxonomy" id="2763045"/>
    <lineage>
        <taxon>Bacteria</taxon>
        <taxon>Bacillati</taxon>
        <taxon>Bacillota</taxon>
        <taxon>Clostridia</taxon>
        <taxon>Eubacteriales</taxon>
        <taxon>Eubacteriaceae</taxon>
        <taxon>Eubacterium</taxon>
    </lineage>
</organism>
<name>A0ABR7F5W2_9FIRM</name>
<dbReference type="RefSeq" id="WP_186840743.1">
    <property type="nucleotide sequence ID" value="NZ_JACOOZ010000013.1"/>
</dbReference>
<dbReference type="EMBL" id="JACOOZ010000013">
    <property type="protein sequence ID" value="MBC5668990.1"/>
    <property type="molecule type" value="Genomic_DNA"/>
</dbReference>
<reference evidence="1 2" key="1">
    <citation type="submission" date="2020-08" db="EMBL/GenBank/DDBJ databases">
        <title>Genome public.</title>
        <authorList>
            <person name="Liu C."/>
            <person name="Sun Q."/>
        </authorList>
    </citation>
    <scope>NUCLEOTIDE SEQUENCE [LARGE SCALE GENOMIC DNA]</scope>
    <source>
        <strain evidence="1 2">BX4</strain>
    </source>
</reference>
<evidence type="ECO:0000313" key="2">
    <source>
        <dbReference type="Proteomes" id="UP000597877"/>
    </source>
</evidence>
<keyword evidence="2" id="KW-1185">Reference proteome</keyword>
<gene>
    <name evidence="1" type="ORF">H8S00_13575</name>
</gene>
<sequence length="53" mass="5906">MLKQIYKYVKRGQSPEGSYKISSRCGCERKSDRGNGLKVIDDHKVYIGGTAIA</sequence>
<proteinExistence type="predicted"/>
<evidence type="ECO:0000313" key="1">
    <source>
        <dbReference type="EMBL" id="MBC5668990.1"/>
    </source>
</evidence>
<protein>
    <submittedName>
        <fullName evidence="1">Uncharacterized protein</fullName>
    </submittedName>
</protein>
<accession>A0ABR7F5W2</accession>